<keyword evidence="3" id="KW-0998">Cell outer membrane</keyword>
<evidence type="ECO:0000256" key="1">
    <source>
        <dbReference type="ARBA" id="ARBA00004442"/>
    </source>
</evidence>
<sequence length="212" mass="22985">MNELSDYQSARRRPGPRSWPGADRVSRRPAGLGPRLALALLVGVSLGSAACGGVTAFEGGRAFTIAGTPPPPPPPPPPEKKRVEVTAKQIVINEKILFEHDKAVIRTESHSLLNEVVDTIKKHSHIKKIAIEGHASSDGADEHNLKLSDRRAKAVMEYLVQHGIPQGMLTAKGFGETKPIADNETEEGREKNRRVEFNIVEQDTAKVAAEGQ</sequence>
<name>A0A4P2R4A1_SORCE</name>
<dbReference type="Gene3D" id="3.30.1330.60">
    <property type="entry name" value="OmpA-like domain"/>
    <property type="match status" value="1"/>
</dbReference>
<dbReference type="AlphaFoldDB" id="A0A4P2R4A1"/>
<dbReference type="InterPro" id="IPR006664">
    <property type="entry name" value="OMP_bac"/>
</dbReference>
<dbReference type="CDD" id="cd07185">
    <property type="entry name" value="OmpA_C-like"/>
    <property type="match status" value="1"/>
</dbReference>
<dbReference type="PANTHER" id="PTHR30329">
    <property type="entry name" value="STATOR ELEMENT OF FLAGELLAR MOTOR COMPLEX"/>
    <property type="match status" value="1"/>
</dbReference>
<evidence type="ECO:0000256" key="2">
    <source>
        <dbReference type="ARBA" id="ARBA00023136"/>
    </source>
</evidence>
<dbReference type="InterPro" id="IPR050330">
    <property type="entry name" value="Bact_OuterMem_StrucFunc"/>
</dbReference>
<dbReference type="SUPFAM" id="SSF103088">
    <property type="entry name" value="OmpA-like"/>
    <property type="match status" value="1"/>
</dbReference>
<keyword evidence="2 4" id="KW-0472">Membrane</keyword>
<dbReference type="PANTHER" id="PTHR30329:SF21">
    <property type="entry name" value="LIPOPROTEIN YIAD-RELATED"/>
    <property type="match status" value="1"/>
</dbReference>
<protein>
    <recommendedName>
        <fullName evidence="6">OmpA-like domain-containing protein</fullName>
    </recommendedName>
</protein>
<reference evidence="7 8" key="1">
    <citation type="submission" date="2015-09" db="EMBL/GenBank/DDBJ databases">
        <title>Sorangium comparison.</title>
        <authorList>
            <person name="Zaburannyi N."/>
            <person name="Bunk B."/>
            <person name="Overmann J."/>
            <person name="Mueller R."/>
        </authorList>
    </citation>
    <scope>NUCLEOTIDE SEQUENCE [LARGE SCALE GENOMIC DNA]</scope>
    <source>
        <strain evidence="7 8">So ce836</strain>
    </source>
</reference>
<evidence type="ECO:0000313" key="8">
    <source>
        <dbReference type="Proteomes" id="UP000295497"/>
    </source>
</evidence>
<feature type="region of interest" description="Disordered" evidence="5">
    <location>
        <begin position="178"/>
        <end position="198"/>
    </location>
</feature>
<feature type="compositionally biased region" description="Basic and acidic residues" evidence="5">
    <location>
        <begin position="186"/>
        <end position="196"/>
    </location>
</feature>
<evidence type="ECO:0000256" key="4">
    <source>
        <dbReference type="PROSITE-ProRule" id="PRU00473"/>
    </source>
</evidence>
<proteinExistence type="predicted"/>
<gene>
    <name evidence="7" type="ORF">SOCE836_101520</name>
</gene>
<dbReference type="InterPro" id="IPR036737">
    <property type="entry name" value="OmpA-like_sf"/>
</dbReference>
<dbReference type="EMBL" id="CP012672">
    <property type="protein sequence ID" value="AUX37914.1"/>
    <property type="molecule type" value="Genomic_DNA"/>
</dbReference>
<feature type="region of interest" description="Disordered" evidence="5">
    <location>
        <begin position="1"/>
        <end position="29"/>
    </location>
</feature>
<dbReference type="GO" id="GO:0009279">
    <property type="term" value="C:cell outer membrane"/>
    <property type="evidence" value="ECO:0007669"/>
    <property type="project" value="UniProtKB-SubCell"/>
</dbReference>
<evidence type="ECO:0000259" key="6">
    <source>
        <dbReference type="PROSITE" id="PS51123"/>
    </source>
</evidence>
<dbReference type="Proteomes" id="UP000295497">
    <property type="component" value="Chromosome"/>
</dbReference>
<dbReference type="Pfam" id="PF00691">
    <property type="entry name" value="OmpA"/>
    <property type="match status" value="1"/>
</dbReference>
<feature type="domain" description="OmpA-like" evidence="6">
    <location>
        <begin position="85"/>
        <end position="203"/>
    </location>
</feature>
<dbReference type="RefSeq" id="WP_129580446.1">
    <property type="nucleotide sequence ID" value="NZ_CP012672.1"/>
</dbReference>
<dbReference type="InterPro" id="IPR006665">
    <property type="entry name" value="OmpA-like"/>
</dbReference>
<dbReference type="PRINTS" id="PR01021">
    <property type="entry name" value="OMPADOMAIN"/>
</dbReference>
<comment type="subcellular location">
    <subcellularLocation>
        <location evidence="1">Cell outer membrane</location>
    </subcellularLocation>
</comment>
<accession>A0A4P2R4A1</accession>
<dbReference type="PROSITE" id="PS51123">
    <property type="entry name" value="OMPA_2"/>
    <property type="match status" value="1"/>
</dbReference>
<evidence type="ECO:0000313" key="7">
    <source>
        <dbReference type="EMBL" id="AUX37914.1"/>
    </source>
</evidence>
<organism evidence="7 8">
    <name type="scientific">Sorangium cellulosum</name>
    <name type="common">Polyangium cellulosum</name>
    <dbReference type="NCBI Taxonomy" id="56"/>
    <lineage>
        <taxon>Bacteria</taxon>
        <taxon>Pseudomonadati</taxon>
        <taxon>Myxococcota</taxon>
        <taxon>Polyangia</taxon>
        <taxon>Polyangiales</taxon>
        <taxon>Polyangiaceae</taxon>
        <taxon>Sorangium</taxon>
    </lineage>
</organism>
<evidence type="ECO:0000256" key="3">
    <source>
        <dbReference type="ARBA" id="ARBA00023237"/>
    </source>
</evidence>
<evidence type="ECO:0000256" key="5">
    <source>
        <dbReference type="SAM" id="MobiDB-lite"/>
    </source>
</evidence>